<protein>
    <recommendedName>
        <fullName evidence="3">Transposase</fullName>
    </recommendedName>
</protein>
<proteinExistence type="predicted"/>
<reference evidence="2" key="1">
    <citation type="journal article" date="2019" name="Int. J. Syst. Evol. Microbiol.">
        <title>The Global Catalogue of Microorganisms (GCM) 10K type strain sequencing project: providing services to taxonomists for standard genome sequencing and annotation.</title>
        <authorList>
            <consortium name="The Broad Institute Genomics Platform"/>
            <consortium name="The Broad Institute Genome Sequencing Center for Infectious Disease"/>
            <person name="Wu L."/>
            <person name="Ma J."/>
        </authorList>
    </citation>
    <scope>NUCLEOTIDE SEQUENCE [LARGE SCALE GENOMIC DNA]</scope>
    <source>
        <strain evidence="2">CGMCC 1.13681</strain>
    </source>
</reference>
<dbReference type="RefSeq" id="WP_386415781.1">
    <property type="nucleotide sequence ID" value="NZ_JBHSZO010000024.1"/>
</dbReference>
<gene>
    <name evidence="1" type="ORF">ACFQLX_16500</name>
</gene>
<name>A0ABW2GJ31_9ACTN</name>
<accession>A0ABW2GJ31</accession>
<dbReference type="Proteomes" id="UP001596413">
    <property type="component" value="Unassembled WGS sequence"/>
</dbReference>
<dbReference type="EMBL" id="JBHSZO010000024">
    <property type="protein sequence ID" value="MFC7219751.1"/>
    <property type="molecule type" value="Genomic_DNA"/>
</dbReference>
<evidence type="ECO:0000313" key="2">
    <source>
        <dbReference type="Proteomes" id="UP001596413"/>
    </source>
</evidence>
<evidence type="ECO:0000313" key="1">
    <source>
        <dbReference type="EMBL" id="MFC7219751.1"/>
    </source>
</evidence>
<sequence length="57" mass="6455">MVKAQQKISGAWRTLTGARRFARIRSYISTVRKHGINPLTTLRDLFAGRPWTLPATS</sequence>
<keyword evidence="2" id="KW-1185">Reference proteome</keyword>
<organism evidence="1 2">
    <name type="scientific">Streptomyces polyrhachis</name>
    <dbReference type="NCBI Taxonomy" id="1282885"/>
    <lineage>
        <taxon>Bacteria</taxon>
        <taxon>Bacillati</taxon>
        <taxon>Actinomycetota</taxon>
        <taxon>Actinomycetes</taxon>
        <taxon>Kitasatosporales</taxon>
        <taxon>Streptomycetaceae</taxon>
        <taxon>Streptomyces</taxon>
    </lineage>
</organism>
<evidence type="ECO:0008006" key="3">
    <source>
        <dbReference type="Google" id="ProtNLM"/>
    </source>
</evidence>
<comment type="caution">
    <text evidence="1">The sequence shown here is derived from an EMBL/GenBank/DDBJ whole genome shotgun (WGS) entry which is preliminary data.</text>
</comment>